<dbReference type="Gene3D" id="3.90.640.10">
    <property type="entry name" value="Actin, Chain A, domain 4"/>
    <property type="match status" value="1"/>
</dbReference>
<accession>A0AAR5NZ05</accession>
<dbReference type="Pfam" id="PF00022">
    <property type="entry name" value="Actin"/>
    <property type="match status" value="1"/>
</dbReference>
<evidence type="ECO:0008006" key="4">
    <source>
        <dbReference type="Google" id="ProtNLM"/>
    </source>
</evidence>
<dbReference type="CDD" id="cd10207">
    <property type="entry name" value="ASKHA_NBD_Arp10"/>
    <property type="match status" value="1"/>
</dbReference>
<organism evidence="2 3">
    <name type="scientific">Dendroctonus ponderosae</name>
    <name type="common">Mountain pine beetle</name>
    <dbReference type="NCBI Taxonomy" id="77166"/>
    <lineage>
        <taxon>Eukaryota</taxon>
        <taxon>Metazoa</taxon>
        <taxon>Ecdysozoa</taxon>
        <taxon>Arthropoda</taxon>
        <taxon>Hexapoda</taxon>
        <taxon>Insecta</taxon>
        <taxon>Pterygota</taxon>
        <taxon>Neoptera</taxon>
        <taxon>Endopterygota</taxon>
        <taxon>Coleoptera</taxon>
        <taxon>Polyphaga</taxon>
        <taxon>Cucujiformia</taxon>
        <taxon>Curculionidae</taxon>
        <taxon>Scolytinae</taxon>
        <taxon>Dendroctonus</taxon>
    </lineage>
</organism>
<reference evidence="2" key="2">
    <citation type="submission" date="2024-08" db="UniProtKB">
        <authorList>
            <consortium name="EnsemblMetazoa"/>
        </authorList>
    </citation>
    <scope>IDENTIFICATION</scope>
</reference>
<dbReference type="AlphaFoldDB" id="A0AAR5NZ05"/>
<dbReference type="EnsemblMetazoa" id="XM_019898615.1">
    <property type="protein sequence ID" value="XP_019754174.1"/>
    <property type="gene ID" value="LOC109533321"/>
</dbReference>
<evidence type="ECO:0000256" key="1">
    <source>
        <dbReference type="RuleBase" id="RU000487"/>
    </source>
</evidence>
<evidence type="ECO:0000313" key="3">
    <source>
        <dbReference type="Proteomes" id="UP000019118"/>
    </source>
</evidence>
<dbReference type="SMART" id="SM00268">
    <property type="entry name" value="ACTIN"/>
    <property type="match status" value="1"/>
</dbReference>
<dbReference type="SUPFAM" id="SSF53067">
    <property type="entry name" value="Actin-like ATPase domain"/>
    <property type="match status" value="2"/>
</dbReference>
<dbReference type="PANTHER" id="PTHR11937">
    <property type="entry name" value="ACTIN"/>
    <property type="match status" value="1"/>
</dbReference>
<sequence>MPIYEPITTEFGVKPLVVVLDIGTAFTKFGFTGEFAPRHIIRSEVRCKRTCQMKKLCDYESSQDLYDFLVDFIHMIYFEYALISPKDRPIVIVESLLCPTLFRDTLAKVLFLQYEVSAMLVVPSHLVCLASLAIDTALVVDVGYKEAVTIPVCFGLPIVQAWQALPLGGESIHRHLKTLLNASNTGVKNLPEDVIENIKVMCCFVTKKSRADQLALPRTDMVPPPDVKFPNRGVETLMVTGKTREKAFEILYEEDNDHLCLSTMILDAILQVDIDLRQTLAENLVLIGGSSMAPGFKARLKEELLKQLAEDRYKVLNIKEFKFHAGPYKENYAAWLGGAIYGATEMLSMKAVTKEFYLRENHLPDWINLHDFNTLKSPEGAVKSL</sequence>
<reference evidence="3" key="1">
    <citation type="journal article" date="2013" name="Genome Biol.">
        <title>Draft genome of the mountain pine beetle, Dendroctonus ponderosae Hopkins, a major forest pest.</title>
        <authorList>
            <person name="Keeling C.I."/>
            <person name="Yuen M.M."/>
            <person name="Liao N.Y."/>
            <person name="Docking T.R."/>
            <person name="Chan S.K."/>
            <person name="Taylor G.A."/>
            <person name="Palmquist D.L."/>
            <person name="Jackman S.D."/>
            <person name="Nguyen A."/>
            <person name="Li M."/>
            <person name="Henderson H."/>
            <person name="Janes J.K."/>
            <person name="Zhao Y."/>
            <person name="Pandoh P."/>
            <person name="Moore R."/>
            <person name="Sperling F.A."/>
            <person name="Huber D.P."/>
            <person name="Birol I."/>
            <person name="Jones S.J."/>
            <person name="Bohlmann J."/>
        </authorList>
    </citation>
    <scope>NUCLEOTIDE SEQUENCE</scope>
</reference>
<dbReference type="Gene3D" id="3.30.420.40">
    <property type="match status" value="2"/>
</dbReference>
<dbReference type="Proteomes" id="UP000019118">
    <property type="component" value="Unassembled WGS sequence"/>
</dbReference>
<dbReference type="InterPro" id="IPR043129">
    <property type="entry name" value="ATPase_NBD"/>
</dbReference>
<proteinExistence type="inferred from homology"/>
<dbReference type="InterPro" id="IPR004000">
    <property type="entry name" value="Actin"/>
</dbReference>
<name>A0AAR5NZ05_DENPD</name>
<keyword evidence="3" id="KW-1185">Reference proteome</keyword>
<comment type="similarity">
    <text evidence="1">Belongs to the actin family.</text>
</comment>
<evidence type="ECO:0000313" key="2">
    <source>
        <dbReference type="EnsemblMetazoa" id="XP_019754174.1"/>
    </source>
</evidence>
<protein>
    <recommendedName>
        <fullName evidence="4">Actin-related protein 10</fullName>
    </recommendedName>
</protein>